<dbReference type="InterPro" id="IPR041930">
    <property type="entry name" value="Acetylene_hydratase"/>
</dbReference>
<evidence type="ECO:0000256" key="4">
    <source>
        <dbReference type="ARBA" id="ARBA00023014"/>
    </source>
</evidence>
<evidence type="ECO:0000313" key="6">
    <source>
        <dbReference type="EMBL" id="MVN14275.1"/>
    </source>
</evidence>
<dbReference type="Pfam" id="PF00384">
    <property type="entry name" value="Molybdopterin"/>
    <property type="match status" value="1"/>
</dbReference>
<evidence type="ECO:0000256" key="1">
    <source>
        <dbReference type="ARBA" id="ARBA00010312"/>
    </source>
</evidence>
<dbReference type="GO" id="GO:0016491">
    <property type="term" value="F:oxidoreductase activity"/>
    <property type="evidence" value="ECO:0007669"/>
    <property type="project" value="InterPro"/>
</dbReference>
<evidence type="ECO:0000256" key="3">
    <source>
        <dbReference type="ARBA" id="ARBA00023004"/>
    </source>
</evidence>
<dbReference type="SUPFAM" id="SSF53706">
    <property type="entry name" value="Formate dehydrogenase/DMSO reductase, domains 1-3"/>
    <property type="match status" value="1"/>
</dbReference>
<keyword evidence="2" id="KW-0479">Metal-binding</keyword>
<dbReference type="Pfam" id="PF04879">
    <property type="entry name" value="Molybdop_Fe4S4"/>
    <property type="match status" value="1"/>
</dbReference>
<dbReference type="InterPro" id="IPR009010">
    <property type="entry name" value="Asp_de-COase-like_dom_sf"/>
</dbReference>
<organism evidence="6 7">
    <name type="scientific">Gordonibacter urolithinfaciens</name>
    <dbReference type="NCBI Taxonomy" id="1335613"/>
    <lineage>
        <taxon>Bacteria</taxon>
        <taxon>Bacillati</taxon>
        <taxon>Actinomycetota</taxon>
        <taxon>Coriobacteriia</taxon>
        <taxon>Eggerthellales</taxon>
        <taxon>Eggerthellaceae</taxon>
        <taxon>Gordonibacter</taxon>
    </lineage>
</organism>
<dbReference type="Gene3D" id="3.40.50.740">
    <property type="match status" value="1"/>
</dbReference>
<protein>
    <submittedName>
        <fullName evidence="6">Molybdopterin-dependent oxidoreductase</fullName>
    </submittedName>
</protein>
<dbReference type="Gene3D" id="3.40.228.10">
    <property type="entry name" value="Dimethylsulfoxide Reductase, domain 2"/>
    <property type="match status" value="1"/>
</dbReference>
<dbReference type="GO" id="GO:0051536">
    <property type="term" value="F:iron-sulfur cluster binding"/>
    <property type="evidence" value="ECO:0007669"/>
    <property type="project" value="UniProtKB-KW"/>
</dbReference>
<gene>
    <name evidence="6" type="ORF">GO738_02730</name>
</gene>
<dbReference type="PROSITE" id="PS51669">
    <property type="entry name" value="4FE4S_MOW_BIS_MGD"/>
    <property type="match status" value="1"/>
</dbReference>
<dbReference type="CDD" id="cd02781">
    <property type="entry name" value="MopB_CT_Acetylene-hydratase"/>
    <property type="match status" value="1"/>
</dbReference>
<dbReference type="InterPro" id="IPR006656">
    <property type="entry name" value="Mopterin_OxRdtase"/>
</dbReference>
<name>A0A6N8IEN8_9ACTN</name>
<sequence>MADYQEFLDSIDREAYHAGEWQWEEDGYTVTRTYHYSPPGCHTSCGVLLYTKDGKVERVEGDPLDPCTNGKLCIKCLTLAESVNNPDRLKYPMRRAGKRGENKWERISWDEAYDEIESRVKDIWETDGGNAIICVHGTGRNINWQMPFFGQAALKTPNISTFGFTGFSCYMPRVCGCIAPFGDFTVVDASQAHEDRYGNEEWMPPEVVVVWGNEPLASNADGYVGHWLVQCVQMGTKIISIDPRLTWWGVRAEYWLQVRPGTDAALACAWLNVIIAEDLYDHECVDLWCAGFEELAEAVADMTPEWAAEICDLDAEAIRGSARLYASAKPGAIQWGLAFDQQLSAMALCLAGCDLMAVCGNVDVPGGNILVHNAFECNAGYASGEDFTPPEWRAKKLNNNFALSIEGGDFVAHASSDGLLQAIEDGFPYPIKMMWIQSSNTLSCPSQDAPRVMHAMQKIPFIVNADPYMTPTSVALADLVLPVAMSAERNSARTWWTPARAMVKVASYYEAESDEQIIVELGRRLNPEVFGRWENDIDFVNWYLHDGTGSFSATTEATSQGGAKNSGKTLFKPSWEELVRDPRMLGHAYDAFNATYRKAAKGMFREDGSVGYGTPSGRLELAPALFKYWGLSTTPFHTEPPESPISTPELMEKYPLVLTCGGRSFEFFHSEHRQLPTMRELHPQPQVLVNPQTAERYGIEDGRWVWVENDHGRFKQVAKVTPVVNEHTVHAEHGWWFPESEPTAPYLFGTFESNPNNCTKAFVAGQGGVGSPIKAMVCKIYPVQEGDILPHEQIADGGNFPWYEKEPSPRQDEIERFHEALAAGMEYDVLKNQLIDPGTGKRTDLKTGKEVAAG</sequence>
<dbReference type="GO" id="GO:0018818">
    <property type="term" value="F:acetylene hydratase activity"/>
    <property type="evidence" value="ECO:0007669"/>
    <property type="project" value="InterPro"/>
</dbReference>
<evidence type="ECO:0000313" key="7">
    <source>
        <dbReference type="Proteomes" id="UP000468327"/>
    </source>
</evidence>
<keyword evidence="7" id="KW-1185">Reference proteome</keyword>
<dbReference type="Pfam" id="PF01568">
    <property type="entry name" value="Molydop_binding"/>
    <property type="match status" value="1"/>
</dbReference>
<dbReference type="GO" id="GO:0043546">
    <property type="term" value="F:molybdopterin cofactor binding"/>
    <property type="evidence" value="ECO:0007669"/>
    <property type="project" value="InterPro"/>
</dbReference>
<feature type="domain" description="4Fe-4S Mo/W bis-MGD-type" evidence="5">
    <location>
        <begin position="31"/>
        <end position="87"/>
    </location>
</feature>
<proteinExistence type="inferred from homology"/>
<comment type="similarity">
    <text evidence="1">Belongs to the prokaryotic molybdopterin-containing oxidoreductase family.</text>
</comment>
<dbReference type="Gene3D" id="2.20.25.90">
    <property type="entry name" value="ADC-like domains"/>
    <property type="match status" value="1"/>
</dbReference>
<dbReference type="EMBL" id="WPOC01000003">
    <property type="protein sequence ID" value="MVN14275.1"/>
    <property type="molecule type" value="Genomic_DNA"/>
</dbReference>
<comment type="caution">
    <text evidence="6">The sequence shown here is derived from an EMBL/GenBank/DDBJ whole genome shotgun (WGS) entry which is preliminary data.</text>
</comment>
<dbReference type="GO" id="GO:0046872">
    <property type="term" value="F:metal ion binding"/>
    <property type="evidence" value="ECO:0007669"/>
    <property type="project" value="UniProtKB-KW"/>
</dbReference>
<evidence type="ECO:0000256" key="2">
    <source>
        <dbReference type="ARBA" id="ARBA00022723"/>
    </source>
</evidence>
<keyword evidence="3" id="KW-0408">Iron</keyword>
<accession>A0A6N8IEN8</accession>
<dbReference type="InterPro" id="IPR006963">
    <property type="entry name" value="Mopterin_OxRdtase_4Fe-4S_dom"/>
</dbReference>
<dbReference type="InterPro" id="IPR006657">
    <property type="entry name" value="MoPterin_dinucl-bd_dom"/>
</dbReference>
<dbReference type="InterPro" id="IPR037949">
    <property type="entry name" value="MopB_CT_Acetylene-hydratase"/>
</dbReference>
<reference evidence="6 7" key="1">
    <citation type="submission" date="2019-11" db="EMBL/GenBank/DDBJ databases">
        <title>Whole genome shotgun sequencing (WGS) data from Adlercreutzia equolifaciens ResAG-91, Eggerthella lenta MRI-F36, MRI-F37, MRI-F40, ResAG-49, ResAG-88, ResAG-121, ResAG-145, and Gordonibacter sp. ResAG-5, ResAG-26, ResAG-43, ResAG-50, ResAG-59.</title>
        <authorList>
            <person name="Stoll D.A."/>
            <person name="Danylec N."/>
            <person name="Franz C.M.A.P."/>
            <person name="Huch M."/>
        </authorList>
    </citation>
    <scope>NUCLEOTIDE SEQUENCE [LARGE SCALE GENOMIC DNA]</scope>
    <source>
        <strain evidence="6 7">ResAG-59</strain>
    </source>
</reference>
<dbReference type="InterPro" id="IPR050612">
    <property type="entry name" value="Prok_Mopterin_Oxidored"/>
</dbReference>
<evidence type="ECO:0000259" key="5">
    <source>
        <dbReference type="PROSITE" id="PS51669"/>
    </source>
</evidence>
<dbReference type="SMART" id="SM00926">
    <property type="entry name" value="Molybdop_Fe4S4"/>
    <property type="match status" value="1"/>
</dbReference>
<dbReference type="Proteomes" id="UP000468327">
    <property type="component" value="Unassembled WGS sequence"/>
</dbReference>
<dbReference type="SUPFAM" id="SSF50692">
    <property type="entry name" value="ADC-like"/>
    <property type="match status" value="1"/>
</dbReference>
<dbReference type="PANTHER" id="PTHR43742:SF6">
    <property type="entry name" value="OXIDOREDUCTASE YYAE-RELATED"/>
    <property type="match status" value="1"/>
</dbReference>
<dbReference type="RefSeq" id="WP_157004769.1">
    <property type="nucleotide sequence ID" value="NZ_WPOC01000003.1"/>
</dbReference>
<dbReference type="PANTHER" id="PTHR43742">
    <property type="entry name" value="TRIMETHYLAMINE-N-OXIDE REDUCTASE"/>
    <property type="match status" value="1"/>
</dbReference>
<dbReference type="AlphaFoldDB" id="A0A6N8IEN8"/>
<dbReference type="CDD" id="cd02759">
    <property type="entry name" value="MopB_Acetylene-hydratase"/>
    <property type="match status" value="1"/>
</dbReference>
<keyword evidence="4" id="KW-0411">Iron-sulfur</keyword>
<dbReference type="Gene3D" id="2.40.40.20">
    <property type="match status" value="1"/>
</dbReference>